<keyword evidence="3" id="KW-1185">Reference proteome</keyword>
<sequence length="146" mass="15073">MKPIRIATTVFAASLAAISAANAEIDAGAIFKLSAANVDAGASAQYNGDGVVDGVDFNDITWSGGHGGGTVSIVLEPGYTPDLDIWFRVSKAGGRTGGDDLLIYNNGDGSDFLEINCTNARVTSYGASSRKGGKVTLRCGRLNVRK</sequence>
<feature type="chain" id="PRO_5042293575" evidence="1">
    <location>
        <begin position="24"/>
        <end position="146"/>
    </location>
</feature>
<dbReference type="RefSeq" id="WP_274492932.1">
    <property type="nucleotide sequence ID" value="NZ_CP118166.1"/>
</dbReference>
<gene>
    <name evidence="2" type="ORF">PUV54_14235</name>
</gene>
<accession>A0AAE9ZIR6</accession>
<protein>
    <submittedName>
        <fullName evidence="2">Uncharacterized protein</fullName>
    </submittedName>
</protein>
<dbReference type="KEGG" id="hfl:PUV54_14235"/>
<dbReference type="EMBL" id="CP118166">
    <property type="protein sequence ID" value="WDI31110.1"/>
    <property type="molecule type" value="Genomic_DNA"/>
</dbReference>
<feature type="signal peptide" evidence="1">
    <location>
        <begin position="1"/>
        <end position="23"/>
    </location>
</feature>
<name>A0AAE9ZIR6_9PROT</name>
<evidence type="ECO:0000256" key="1">
    <source>
        <dbReference type="SAM" id="SignalP"/>
    </source>
</evidence>
<proteinExistence type="predicted"/>
<evidence type="ECO:0000313" key="2">
    <source>
        <dbReference type="EMBL" id="WDI31110.1"/>
    </source>
</evidence>
<organism evidence="2 3">
    <name type="scientific">Hyphococcus flavus</name>
    <dbReference type="NCBI Taxonomy" id="1866326"/>
    <lineage>
        <taxon>Bacteria</taxon>
        <taxon>Pseudomonadati</taxon>
        <taxon>Pseudomonadota</taxon>
        <taxon>Alphaproteobacteria</taxon>
        <taxon>Parvularculales</taxon>
        <taxon>Parvularculaceae</taxon>
        <taxon>Hyphococcus</taxon>
    </lineage>
</organism>
<keyword evidence="1" id="KW-0732">Signal</keyword>
<dbReference type="AlphaFoldDB" id="A0AAE9ZIR6"/>
<evidence type="ECO:0000313" key="3">
    <source>
        <dbReference type="Proteomes" id="UP001214043"/>
    </source>
</evidence>
<dbReference type="Proteomes" id="UP001214043">
    <property type="component" value="Chromosome"/>
</dbReference>
<reference evidence="2" key="1">
    <citation type="submission" date="2023-02" db="EMBL/GenBank/DDBJ databases">
        <title>Genome sequence of Hyphococcus flavus.</title>
        <authorList>
            <person name="Rong J.-C."/>
            <person name="Zhao Q."/>
            <person name="Yi M."/>
            <person name="Wu J.-Y."/>
        </authorList>
    </citation>
    <scope>NUCLEOTIDE SEQUENCE</scope>
    <source>
        <strain evidence="2">MCCC 1K03223</strain>
    </source>
</reference>